<dbReference type="EMBL" id="BSYO01000003">
    <property type="protein sequence ID" value="GMH02222.1"/>
    <property type="molecule type" value="Genomic_DNA"/>
</dbReference>
<reference evidence="1" key="1">
    <citation type="submission" date="2023-05" db="EMBL/GenBank/DDBJ databases">
        <title>Nepenthes gracilis genome sequencing.</title>
        <authorList>
            <person name="Fukushima K."/>
        </authorList>
    </citation>
    <scope>NUCLEOTIDE SEQUENCE</scope>
    <source>
        <strain evidence="1">SING2019-196</strain>
    </source>
</reference>
<organism evidence="1 2">
    <name type="scientific">Nepenthes gracilis</name>
    <name type="common">Slender pitcher plant</name>
    <dbReference type="NCBI Taxonomy" id="150966"/>
    <lineage>
        <taxon>Eukaryota</taxon>
        <taxon>Viridiplantae</taxon>
        <taxon>Streptophyta</taxon>
        <taxon>Embryophyta</taxon>
        <taxon>Tracheophyta</taxon>
        <taxon>Spermatophyta</taxon>
        <taxon>Magnoliopsida</taxon>
        <taxon>eudicotyledons</taxon>
        <taxon>Gunneridae</taxon>
        <taxon>Pentapetalae</taxon>
        <taxon>Caryophyllales</taxon>
        <taxon>Nepenthaceae</taxon>
        <taxon>Nepenthes</taxon>
    </lineage>
</organism>
<evidence type="ECO:0000313" key="1">
    <source>
        <dbReference type="EMBL" id="GMH02222.1"/>
    </source>
</evidence>
<sequence length="189" mass="19226">MGVIFESLSPPSLHSEYARSTLLAELPVSVVVDGAPQETKTFSILCSEDLGSGGRGNCLASPCFFPVGSLPVFPSPSLVGGLDAGVSPMGSSSPPRLNVPCTSSVMSPVSSTPTIPPASCGALPLCPEVPKNSPAATHPRGADADNHGVSWSSVVQQNTPSGKSPLIFFPLNVDDVGTAILSPPPDVIH</sequence>
<evidence type="ECO:0000313" key="2">
    <source>
        <dbReference type="Proteomes" id="UP001279734"/>
    </source>
</evidence>
<accession>A0AAD3S0P2</accession>
<comment type="caution">
    <text evidence="1">The sequence shown here is derived from an EMBL/GenBank/DDBJ whole genome shotgun (WGS) entry which is preliminary data.</text>
</comment>
<dbReference type="AlphaFoldDB" id="A0AAD3S0P2"/>
<proteinExistence type="predicted"/>
<protein>
    <submittedName>
        <fullName evidence="1">Uncharacterized protein</fullName>
    </submittedName>
</protein>
<dbReference type="Proteomes" id="UP001279734">
    <property type="component" value="Unassembled WGS sequence"/>
</dbReference>
<name>A0AAD3S0P2_NEPGR</name>
<gene>
    <name evidence="1" type="ORF">Nepgr_004061</name>
</gene>
<keyword evidence="2" id="KW-1185">Reference proteome</keyword>